<protein>
    <submittedName>
        <fullName evidence="2">Uncharacterized protein</fullName>
    </submittedName>
</protein>
<organism evidence="2 3">
    <name type="scientific">Photobacterium kishitanii</name>
    <dbReference type="NCBI Taxonomy" id="318456"/>
    <lineage>
        <taxon>Bacteria</taxon>
        <taxon>Pseudomonadati</taxon>
        <taxon>Pseudomonadota</taxon>
        <taxon>Gammaproteobacteria</taxon>
        <taxon>Vibrionales</taxon>
        <taxon>Vibrionaceae</taxon>
        <taxon>Photobacterium</taxon>
    </lineage>
</organism>
<evidence type="ECO:0000313" key="2">
    <source>
        <dbReference type="EMBL" id="PSV00904.1"/>
    </source>
</evidence>
<gene>
    <name evidence="2" type="ORF">C9J27_02435</name>
</gene>
<dbReference type="EMBL" id="PYNF01000002">
    <property type="protein sequence ID" value="PSV00904.1"/>
    <property type="molecule type" value="Genomic_DNA"/>
</dbReference>
<feature type="transmembrane region" description="Helical" evidence="1">
    <location>
        <begin position="138"/>
        <end position="161"/>
    </location>
</feature>
<dbReference type="Proteomes" id="UP000241426">
    <property type="component" value="Unassembled WGS sequence"/>
</dbReference>
<name>A0A2T3KM96_9GAMM</name>
<keyword evidence="1" id="KW-0812">Transmembrane</keyword>
<reference evidence="2 3" key="1">
    <citation type="submission" date="2018-01" db="EMBL/GenBank/DDBJ databases">
        <title>Whole genome sequencing of Histamine producing bacteria.</title>
        <authorList>
            <person name="Butler K."/>
        </authorList>
    </citation>
    <scope>NUCLEOTIDE SEQUENCE [LARGE SCALE GENOMIC DNA]</scope>
    <source>
        <strain evidence="2 3">FS-7.2</strain>
    </source>
</reference>
<comment type="caution">
    <text evidence="2">The sequence shown here is derived from an EMBL/GenBank/DDBJ whole genome shotgun (WGS) entry which is preliminary data.</text>
</comment>
<dbReference type="RefSeq" id="WP_107288631.1">
    <property type="nucleotide sequence ID" value="NZ_PYNF01000002.1"/>
</dbReference>
<feature type="transmembrane region" description="Helical" evidence="1">
    <location>
        <begin position="84"/>
        <end position="101"/>
    </location>
</feature>
<evidence type="ECO:0000256" key="1">
    <source>
        <dbReference type="SAM" id="Phobius"/>
    </source>
</evidence>
<sequence>MNLNKKLKKTLKKADVSALILAVIFAQALCLLSTIGIFCFYESTSLDNFKIGEPIFSIAVLELASITALAIARKIKDSSNFLKTALFWFSILSLHCSEMAINNNFSLKSILMNNVDGVGLLNIINWLSKIRVIQSPEIQMASTVTNVTLMATLVVTMIFLVKKSLK</sequence>
<evidence type="ECO:0000313" key="3">
    <source>
        <dbReference type="Proteomes" id="UP000241426"/>
    </source>
</evidence>
<feature type="transmembrane region" description="Helical" evidence="1">
    <location>
        <begin position="20"/>
        <end position="43"/>
    </location>
</feature>
<keyword evidence="1" id="KW-0472">Membrane</keyword>
<keyword evidence="1" id="KW-1133">Transmembrane helix</keyword>
<proteinExistence type="predicted"/>
<dbReference type="AlphaFoldDB" id="A0A2T3KM96"/>
<accession>A0A2T3KM96</accession>
<feature type="transmembrane region" description="Helical" evidence="1">
    <location>
        <begin position="55"/>
        <end position="72"/>
    </location>
</feature>